<feature type="compositionally biased region" description="Low complexity" evidence="1">
    <location>
        <begin position="35"/>
        <end position="45"/>
    </location>
</feature>
<evidence type="ECO:0000313" key="5">
    <source>
        <dbReference type="Proteomes" id="UP001180489"/>
    </source>
</evidence>
<evidence type="ECO:0000313" key="4">
    <source>
        <dbReference type="EMBL" id="MDT0471753.1"/>
    </source>
</evidence>
<feature type="domain" description="DUF4232" evidence="3">
    <location>
        <begin position="94"/>
        <end position="221"/>
    </location>
</feature>
<reference evidence="4" key="1">
    <citation type="submission" date="2024-05" db="EMBL/GenBank/DDBJ databases">
        <title>30 novel species of actinomycetes from the DSMZ collection.</title>
        <authorList>
            <person name="Nouioui I."/>
        </authorList>
    </citation>
    <scope>NUCLEOTIDE SEQUENCE</scope>
    <source>
        <strain evidence="4">DSM 41014</strain>
    </source>
</reference>
<evidence type="ECO:0000256" key="1">
    <source>
        <dbReference type="SAM" id="MobiDB-lite"/>
    </source>
</evidence>
<dbReference type="Pfam" id="PF14016">
    <property type="entry name" value="DUF4232"/>
    <property type="match status" value="1"/>
</dbReference>
<evidence type="ECO:0000259" key="3">
    <source>
        <dbReference type="Pfam" id="PF14016"/>
    </source>
</evidence>
<sequence>MRAHKLTFAALIVAAGLSLTACQNDDGAAGQSDPSAASTGASASSGTGGSGQNGTEGSAGNGSTGNTSGARSSGGPGTTTGSGSSGGQSGAAACRTDDLAITAVDGTVGGDEENTVAVELRNRGGKDCVISGWAGVDLKTGAGVVSAERAGRNSGPDTLKDGDSTFFGITYPANDSGGSGVRVTSLLVTPPNQTKTVTLTWPGGTLPVTEGGGPSVKVGPMGGVGQGG</sequence>
<gene>
    <name evidence="4" type="ORF">RM863_06390</name>
</gene>
<protein>
    <submittedName>
        <fullName evidence="4">DUF4232 domain-containing protein</fullName>
    </submittedName>
</protein>
<feature type="signal peptide" evidence="2">
    <location>
        <begin position="1"/>
        <end position="21"/>
    </location>
</feature>
<name>A0ABU2UES6_9ACTN</name>
<dbReference type="PROSITE" id="PS51257">
    <property type="entry name" value="PROKAR_LIPOPROTEIN"/>
    <property type="match status" value="1"/>
</dbReference>
<dbReference type="RefSeq" id="WP_311634388.1">
    <property type="nucleotide sequence ID" value="NZ_JAVRFF010000006.1"/>
</dbReference>
<feature type="chain" id="PRO_5047219055" evidence="2">
    <location>
        <begin position="22"/>
        <end position="228"/>
    </location>
</feature>
<feature type="region of interest" description="Disordered" evidence="1">
    <location>
        <begin position="205"/>
        <end position="228"/>
    </location>
</feature>
<keyword evidence="5" id="KW-1185">Reference proteome</keyword>
<proteinExistence type="predicted"/>
<feature type="region of interest" description="Disordered" evidence="1">
    <location>
        <begin position="25"/>
        <end position="92"/>
    </location>
</feature>
<dbReference type="Proteomes" id="UP001180489">
    <property type="component" value="Unassembled WGS sequence"/>
</dbReference>
<dbReference type="EMBL" id="JAVRFF010000006">
    <property type="protein sequence ID" value="MDT0471753.1"/>
    <property type="molecule type" value="Genomic_DNA"/>
</dbReference>
<keyword evidence="2" id="KW-0732">Signal</keyword>
<organism evidence="4 5">
    <name type="scientific">Streptomyces hintoniae</name>
    <dbReference type="NCBI Taxonomy" id="3075521"/>
    <lineage>
        <taxon>Bacteria</taxon>
        <taxon>Bacillati</taxon>
        <taxon>Actinomycetota</taxon>
        <taxon>Actinomycetes</taxon>
        <taxon>Kitasatosporales</taxon>
        <taxon>Streptomycetaceae</taxon>
        <taxon>Streptomyces</taxon>
    </lineage>
</organism>
<dbReference type="InterPro" id="IPR025326">
    <property type="entry name" value="DUF4232"/>
</dbReference>
<comment type="caution">
    <text evidence="4">The sequence shown here is derived from an EMBL/GenBank/DDBJ whole genome shotgun (WGS) entry which is preliminary data.</text>
</comment>
<accession>A0ABU2UES6</accession>
<feature type="compositionally biased region" description="Gly residues" evidence="1">
    <location>
        <begin position="46"/>
        <end position="63"/>
    </location>
</feature>
<evidence type="ECO:0000256" key="2">
    <source>
        <dbReference type="SAM" id="SignalP"/>
    </source>
</evidence>
<feature type="compositionally biased region" description="Gly residues" evidence="1">
    <location>
        <begin position="210"/>
        <end position="228"/>
    </location>
</feature>
<feature type="compositionally biased region" description="Gly residues" evidence="1">
    <location>
        <begin position="72"/>
        <end position="89"/>
    </location>
</feature>